<reference evidence="5 6" key="1">
    <citation type="journal article" date="2009" name="Stand. Genomic Sci.">
        <title>Complete genome sequence of Cryptobacterium curtum type strain (12-3).</title>
        <authorList>
            <person name="Mavrommatis K."/>
            <person name="Pukall R."/>
            <person name="Rohde C."/>
            <person name="Chen F."/>
            <person name="Sims D."/>
            <person name="Brettin T."/>
            <person name="Kuske C."/>
            <person name="Detter J.C."/>
            <person name="Han C."/>
            <person name="Lapidus A."/>
            <person name="Copeland A."/>
            <person name="Glavina Del Rio T."/>
            <person name="Nolan M."/>
            <person name="Lucas S."/>
            <person name="Tice H."/>
            <person name="Cheng J.F."/>
            <person name="Bruce D."/>
            <person name="Goodwin L."/>
            <person name="Pitluck S."/>
            <person name="Ovchinnikova G."/>
            <person name="Pati A."/>
            <person name="Ivanova N."/>
            <person name="Chen A."/>
            <person name="Palaniappan K."/>
            <person name="Chain P."/>
            <person name="D'haeseleer P."/>
            <person name="Goker M."/>
            <person name="Bristow J."/>
            <person name="Eisen J.A."/>
            <person name="Markowitz V."/>
            <person name="Hugenholtz P."/>
            <person name="Rohde M."/>
            <person name="Klenk H.P."/>
            <person name="Kyrpides N.C."/>
        </authorList>
    </citation>
    <scope>NUCLEOTIDE SEQUENCE [LARGE SCALE GENOMIC DNA]</scope>
    <source>
        <strain evidence="6">ATCC 700683 / DSM 15641 / 12-3</strain>
    </source>
</reference>
<organism evidence="5 6">
    <name type="scientific">Cryptobacterium curtum (strain ATCC 700683 / DSM 15641 / CCUG 43107 / 12-3)</name>
    <dbReference type="NCBI Taxonomy" id="469378"/>
    <lineage>
        <taxon>Bacteria</taxon>
        <taxon>Bacillati</taxon>
        <taxon>Actinomycetota</taxon>
        <taxon>Coriobacteriia</taxon>
        <taxon>Eggerthellales</taxon>
        <taxon>Eggerthellaceae</taxon>
        <taxon>Cryptobacterium</taxon>
    </lineage>
</organism>
<evidence type="ECO:0000313" key="5">
    <source>
        <dbReference type="EMBL" id="ACU94536.1"/>
    </source>
</evidence>
<dbReference type="Pfam" id="PF01041">
    <property type="entry name" value="DegT_DnrJ_EryC1"/>
    <property type="match status" value="1"/>
</dbReference>
<proteinExistence type="inferred from homology"/>
<dbReference type="GO" id="GO:0008483">
    <property type="term" value="F:transaminase activity"/>
    <property type="evidence" value="ECO:0007669"/>
    <property type="project" value="TreeGrafter"/>
</dbReference>
<dbReference type="EMBL" id="CP001682">
    <property type="protein sequence ID" value="ACU94536.1"/>
    <property type="molecule type" value="Genomic_DNA"/>
</dbReference>
<feature type="modified residue" description="N6-(pyridoxal phosphate)lysine" evidence="3">
    <location>
        <position position="199"/>
    </location>
</feature>
<evidence type="ECO:0000256" key="3">
    <source>
        <dbReference type="PIRSR" id="PIRSR000390-2"/>
    </source>
</evidence>
<dbReference type="KEGG" id="ccu:Ccur_08340"/>
<dbReference type="Gene3D" id="3.90.1150.10">
    <property type="entry name" value="Aspartate Aminotransferase, domain 1"/>
    <property type="match status" value="1"/>
</dbReference>
<dbReference type="InterPro" id="IPR000653">
    <property type="entry name" value="DegT/StrS_aminotransferase"/>
</dbReference>
<gene>
    <name evidence="5" type="ordered locus">Ccur_08340</name>
</gene>
<dbReference type="SUPFAM" id="SSF53383">
    <property type="entry name" value="PLP-dependent transferases"/>
    <property type="match status" value="1"/>
</dbReference>
<dbReference type="AlphaFoldDB" id="C7MNP6"/>
<evidence type="ECO:0000256" key="1">
    <source>
        <dbReference type="ARBA" id="ARBA00001933"/>
    </source>
</evidence>
<feature type="active site" description="Proton acceptor" evidence="2">
    <location>
        <position position="199"/>
    </location>
</feature>
<protein>
    <submittedName>
        <fullName evidence="5">Predicted PLP-dependent enzyme possibly involved in cell wall biogenesis</fullName>
    </submittedName>
</protein>
<dbReference type="RefSeq" id="WP_012803223.1">
    <property type="nucleotide sequence ID" value="NC_013170.1"/>
</dbReference>
<dbReference type="InterPro" id="IPR015422">
    <property type="entry name" value="PyrdxlP-dep_Trfase_small"/>
</dbReference>
<dbReference type="GO" id="GO:0030170">
    <property type="term" value="F:pyridoxal phosphate binding"/>
    <property type="evidence" value="ECO:0007669"/>
    <property type="project" value="TreeGrafter"/>
</dbReference>
<sequence length="404" mass="44484">MEKREILFSPPDISQAEIDEVTAALKSGWITTGPRTKQLEQELKVFTGADGFACLNSATAALECGLRALGIGPGDEVIVCAYTYTASISPIIHLGATPILCDTQADSFEMDYDALGALINEHTKAIIPVDLGGHLVNYDRLFEIVRAHAACWTPNTDIQRCFDRVIIFADSAHALGSTQHGKPAGSIADFTSFSFHAVKNFTTAEGGGLAWRSHGFDNDAFYHDIMLQSLHGQSKDALSKNKIGAWEYDIEFPGWKCNMTDVLAALGLAQFKRYPSLLARRRELIEHYERNLADLDVITIPHYHGDNCSSGHLIMVHIKGIDEQTRNEIIVQMATDGVATNVHYKPVPLFTGYQKLGFSIDNYPQAYKMYASEITLPLHTLLTDDDVDYVTDSLKRALAAAGSR</sequence>
<dbReference type="InterPro" id="IPR015424">
    <property type="entry name" value="PyrdxlP-dep_Trfase"/>
</dbReference>
<dbReference type="PANTHER" id="PTHR30244">
    <property type="entry name" value="TRANSAMINASE"/>
    <property type="match status" value="1"/>
</dbReference>
<dbReference type="InterPro" id="IPR015421">
    <property type="entry name" value="PyrdxlP-dep_Trfase_major"/>
</dbReference>
<accession>C7MNP6</accession>
<dbReference type="PIRSF" id="PIRSF000390">
    <property type="entry name" value="PLP_StrS"/>
    <property type="match status" value="1"/>
</dbReference>
<dbReference type="HOGENOM" id="CLU_033332_0_3_11"/>
<dbReference type="eggNOG" id="COG0399">
    <property type="taxonomic scope" value="Bacteria"/>
</dbReference>
<evidence type="ECO:0000256" key="4">
    <source>
        <dbReference type="RuleBase" id="RU004508"/>
    </source>
</evidence>
<keyword evidence="3 4" id="KW-0663">Pyridoxal phosphate</keyword>
<comment type="similarity">
    <text evidence="4">Belongs to the DegT/DnrJ/EryC1 family.</text>
</comment>
<comment type="cofactor">
    <cofactor evidence="1">
        <name>pyridoxal 5'-phosphate</name>
        <dbReference type="ChEBI" id="CHEBI:597326"/>
    </cofactor>
</comment>
<name>C7MNP6_CRYCD</name>
<dbReference type="GO" id="GO:0000271">
    <property type="term" value="P:polysaccharide biosynthetic process"/>
    <property type="evidence" value="ECO:0007669"/>
    <property type="project" value="TreeGrafter"/>
</dbReference>
<dbReference type="CDD" id="cd00616">
    <property type="entry name" value="AHBA_syn"/>
    <property type="match status" value="1"/>
</dbReference>
<dbReference type="STRING" id="469378.Ccur_08340"/>
<dbReference type="PANTHER" id="PTHR30244:SF34">
    <property type="entry name" value="DTDP-4-AMINO-4,6-DIDEOXYGALACTOSE TRANSAMINASE"/>
    <property type="match status" value="1"/>
</dbReference>
<keyword evidence="6" id="KW-1185">Reference proteome</keyword>
<dbReference type="Proteomes" id="UP000000954">
    <property type="component" value="Chromosome"/>
</dbReference>
<evidence type="ECO:0000313" key="6">
    <source>
        <dbReference type="Proteomes" id="UP000000954"/>
    </source>
</evidence>
<dbReference type="Gene3D" id="3.40.640.10">
    <property type="entry name" value="Type I PLP-dependent aspartate aminotransferase-like (Major domain)"/>
    <property type="match status" value="1"/>
</dbReference>
<evidence type="ECO:0000256" key="2">
    <source>
        <dbReference type="PIRSR" id="PIRSR000390-1"/>
    </source>
</evidence>
<dbReference type="FunFam" id="3.90.1150.10:FF:000092">
    <property type="entry name" value="Capsular polysaccharide biosynthesis protein"/>
    <property type="match status" value="1"/>
</dbReference>